<dbReference type="SMART" id="SM00448">
    <property type="entry name" value="REC"/>
    <property type="match status" value="1"/>
</dbReference>
<dbReference type="InterPro" id="IPR016032">
    <property type="entry name" value="Sig_transdc_resp-reg_C-effctor"/>
</dbReference>
<evidence type="ECO:0000259" key="12">
    <source>
        <dbReference type="PROSITE" id="PS51755"/>
    </source>
</evidence>
<feature type="modified residue" description="4-aspartylphosphate" evidence="9">
    <location>
        <position position="52"/>
    </location>
</feature>
<dbReference type="EMBL" id="NGJZ01000002">
    <property type="protein sequence ID" value="RSU06881.1"/>
    <property type="molecule type" value="Genomic_DNA"/>
</dbReference>
<evidence type="ECO:0000313" key="13">
    <source>
        <dbReference type="EMBL" id="RSU06881.1"/>
    </source>
</evidence>
<dbReference type="AlphaFoldDB" id="A0A430AG64"/>
<reference evidence="13 14" key="1">
    <citation type="submission" date="2017-05" db="EMBL/GenBank/DDBJ databases">
        <title>Vagococcus spp. assemblies.</title>
        <authorList>
            <person name="Gulvik C.A."/>
        </authorList>
    </citation>
    <scope>NUCLEOTIDE SEQUENCE [LARGE SCALE GENOMIC DNA]</scope>
    <source>
        <strain evidence="13 14">DSM 24756</strain>
    </source>
</reference>
<evidence type="ECO:0000256" key="9">
    <source>
        <dbReference type="PROSITE-ProRule" id="PRU00169"/>
    </source>
</evidence>
<keyword evidence="4" id="KW-0805">Transcription regulation</keyword>
<organism evidence="13 14">
    <name type="scientific">Vagococcus entomophilus</name>
    <dbReference type="NCBI Taxonomy" id="1160095"/>
    <lineage>
        <taxon>Bacteria</taxon>
        <taxon>Bacillati</taxon>
        <taxon>Bacillota</taxon>
        <taxon>Bacilli</taxon>
        <taxon>Lactobacillales</taxon>
        <taxon>Enterococcaceae</taxon>
        <taxon>Vagococcus</taxon>
    </lineage>
</organism>
<feature type="domain" description="OmpR/PhoB-type" evidence="12">
    <location>
        <begin position="137"/>
        <end position="236"/>
    </location>
</feature>
<dbReference type="GO" id="GO:0000976">
    <property type="term" value="F:transcription cis-regulatory region binding"/>
    <property type="evidence" value="ECO:0007669"/>
    <property type="project" value="TreeGrafter"/>
</dbReference>
<dbReference type="GO" id="GO:0000156">
    <property type="term" value="F:phosphorelay response regulator activity"/>
    <property type="evidence" value="ECO:0007669"/>
    <property type="project" value="TreeGrafter"/>
</dbReference>
<evidence type="ECO:0000256" key="7">
    <source>
        <dbReference type="ARBA" id="ARBA00023163"/>
    </source>
</evidence>
<dbReference type="Gene3D" id="3.40.50.2300">
    <property type="match status" value="1"/>
</dbReference>
<dbReference type="Proteomes" id="UP000288669">
    <property type="component" value="Unassembled WGS sequence"/>
</dbReference>
<dbReference type="PANTHER" id="PTHR48111">
    <property type="entry name" value="REGULATOR OF RPOS"/>
    <property type="match status" value="1"/>
</dbReference>
<keyword evidence="7" id="KW-0804">Transcription</keyword>
<dbReference type="InterPro" id="IPR011006">
    <property type="entry name" value="CheY-like_superfamily"/>
</dbReference>
<keyword evidence="1" id="KW-0678">Repressor</keyword>
<dbReference type="PROSITE" id="PS51755">
    <property type="entry name" value="OMPR_PHOB"/>
    <property type="match status" value="1"/>
</dbReference>
<dbReference type="OrthoDB" id="9790442at2"/>
<evidence type="ECO:0000259" key="11">
    <source>
        <dbReference type="PROSITE" id="PS50110"/>
    </source>
</evidence>
<dbReference type="Gene3D" id="6.10.250.690">
    <property type="match status" value="1"/>
</dbReference>
<keyword evidence="8" id="KW-0961">Cell wall biogenesis/degradation</keyword>
<evidence type="ECO:0000256" key="3">
    <source>
        <dbReference type="ARBA" id="ARBA00023012"/>
    </source>
</evidence>
<sequence length="241" mass="28214">MKQILIVDDEPSILTLLKYNLEKERYQVDTANDGREALQKATTKAYDFIVLDLMLPYLDGTEVTKELRSQKITTPIIILTAKDEVFDKVVALEMGADDYLTKPFSPRELIARMKATYRRYIKQEHQEISQTLEVGKDNILQVGALTLYPDEFIAEKNGKPLTLTRKEFELLTYFMKRKNRIIDRERMLVALWNDSYVGQSRIVDIQVSHLREKIEDNPKEPKYLLTIRGFGYKFQEPENEK</sequence>
<protein>
    <submittedName>
        <fullName evidence="13">DNA-binding response regulator</fullName>
    </submittedName>
</protein>
<dbReference type="Gene3D" id="1.10.10.10">
    <property type="entry name" value="Winged helix-like DNA-binding domain superfamily/Winged helix DNA-binding domain"/>
    <property type="match status" value="1"/>
</dbReference>
<gene>
    <name evidence="13" type="ORF">CBF30_06365</name>
</gene>
<evidence type="ECO:0000256" key="8">
    <source>
        <dbReference type="ARBA" id="ARBA00023316"/>
    </source>
</evidence>
<proteinExistence type="predicted"/>
<keyword evidence="5 10" id="KW-0238">DNA-binding</keyword>
<dbReference type="GO" id="GO:0071555">
    <property type="term" value="P:cell wall organization"/>
    <property type="evidence" value="ECO:0007669"/>
    <property type="project" value="UniProtKB-KW"/>
</dbReference>
<dbReference type="InterPro" id="IPR039420">
    <property type="entry name" value="WalR-like"/>
</dbReference>
<evidence type="ECO:0000256" key="1">
    <source>
        <dbReference type="ARBA" id="ARBA00022491"/>
    </source>
</evidence>
<dbReference type="SMART" id="SM00862">
    <property type="entry name" value="Trans_reg_C"/>
    <property type="match status" value="1"/>
</dbReference>
<dbReference type="RefSeq" id="WP_126823941.1">
    <property type="nucleotide sequence ID" value="NZ_JBHLWU010000002.1"/>
</dbReference>
<keyword evidence="6" id="KW-0010">Activator</keyword>
<dbReference type="GO" id="GO:0006355">
    <property type="term" value="P:regulation of DNA-templated transcription"/>
    <property type="evidence" value="ECO:0007669"/>
    <property type="project" value="InterPro"/>
</dbReference>
<dbReference type="PANTHER" id="PTHR48111:SF73">
    <property type="entry name" value="ALKALINE PHOSPHATASE SYNTHESIS TRANSCRIPTIONAL REGULATORY PROTEIN PHOP"/>
    <property type="match status" value="1"/>
</dbReference>
<feature type="domain" description="Response regulatory" evidence="11">
    <location>
        <begin position="3"/>
        <end position="117"/>
    </location>
</feature>
<dbReference type="GO" id="GO:0005829">
    <property type="term" value="C:cytosol"/>
    <property type="evidence" value="ECO:0007669"/>
    <property type="project" value="TreeGrafter"/>
</dbReference>
<dbReference type="FunFam" id="3.40.50.2300:FF:000001">
    <property type="entry name" value="DNA-binding response regulator PhoB"/>
    <property type="match status" value="1"/>
</dbReference>
<evidence type="ECO:0000256" key="5">
    <source>
        <dbReference type="ARBA" id="ARBA00023125"/>
    </source>
</evidence>
<dbReference type="InterPro" id="IPR001789">
    <property type="entry name" value="Sig_transdc_resp-reg_receiver"/>
</dbReference>
<evidence type="ECO:0000313" key="14">
    <source>
        <dbReference type="Proteomes" id="UP000288669"/>
    </source>
</evidence>
<evidence type="ECO:0000256" key="2">
    <source>
        <dbReference type="ARBA" id="ARBA00022553"/>
    </source>
</evidence>
<evidence type="ECO:0000256" key="6">
    <source>
        <dbReference type="ARBA" id="ARBA00023159"/>
    </source>
</evidence>
<dbReference type="GO" id="GO:0032993">
    <property type="term" value="C:protein-DNA complex"/>
    <property type="evidence" value="ECO:0007669"/>
    <property type="project" value="TreeGrafter"/>
</dbReference>
<dbReference type="InterPro" id="IPR036388">
    <property type="entry name" value="WH-like_DNA-bd_sf"/>
</dbReference>
<keyword evidence="2 9" id="KW-0597">Phosphoprotein</keyword>
<dbReference type="PROSITE" id="PS50110">
    <property type="entry name" value="RESPONSE_REGULATORY"/>
    <property type="match status" value="1"/>
</dbReference>
<keyword evidence="3" id="KW-0902">Two-component regulatory system</keyword>
<keyword evidence="14" id="KW-1185">Reference proteome</keyword>
<dbReference type="Pfam" id="PF00486">
    <property type="entry name" value="Trans_reg_C"/>
    <property type="match status" value="1"/>
</dbReference>
<dbReference type="SUPFAM" id="SSF46894">
    <property type="entry name" value="C-terminal effector domain of the bipartite response regulators"/>
    <property type="match status" value="1"/>
</dbReference>
<evidence type="ECO:0000256" key="10">
    <source>
        <dbReference type="PROSITE-ProRule" id="PRU01091"/>
    </source>
</evidence>
<feature type="DNA-binding region" description="OmpR/PhoB-type" evidence="10">
    <location>
        <begin position="137"/>
        <end position="236"/>
    </location>
</feature>
<dbReference type="Pfam" id="PF00072">
    <property type="entry name" value="Response_reg"/>
    <property type="match status" value="1"/>
</dbReference>
<dbReference type="InterPro" id="IPR001867">
    <property type="entry name" value="OmpR/PhoB-type_DNA-bd"/>
</dbReference>
<accession>A0A430AG64</accession>
<name>A0A430AG64_9ENTE</name>
<comment type="caution">
    <text evidence="13">The sequence shown here is derived from an EMBL/GenBank/DDBJ whole genome shotgun (WGS) entry which is preliminary data.</text>
</comment>
<dbReference type="CDD" id="cd00383">
    <property type="entry name" value="trans_reg_C"/>
    <property type="match status" value="1"/>
</dbReference>
<evidence type="ECO:0000256" key="4">
    <source>
        <dbReference type="ARBA" id="ARBA00023015"/>
    </source>
</evidence>
<dbReference type="FunFam" id="1.10.10.10:FF:000018">
    <property type="entry name" value="DNA-binding response regulator ResD"/>
    <property type="match status" value="1"/>
</dbReference>
<dbReference type="SUPFAM" id="SSF52172">
    <property type="entry name" value="CheY-like"/>
    <property type="match status" value="1"/>
</dbReference>